<dbReference type="Proteomes" id="UP001500889">
    <property type="component" value="Chromosome J"/>
</dbReference>
<dbReference type="InterPro" id="IPR016197">
    <property type="entry name" value="Chromo-like_dom_sf"/>
</dbReference>
<dbReference type="InterPro" id="IPR017984">
    <property type="entry name" value="Chromo_dom_subgr"/>
</dbReference>
<dbReference type="InterPro" id="IPR000953">
    <property type="entry name" value="Chromo/chromo_shadow_dom"/>
</dbReference>
<evidence type="ECO:0000259" key="5">
    <source>
        <dbReference type="PROSITE" id="PS50013"/>
    </source>
</evidence>
<evidence type="ECO:0000313" key="6">
    <source>
        <dbReference type="EMBL" id="BFF97085.1"/>
    </source>
</evidence>
<comment type="subcellular location">
    <subcellularLocation>
        <location evidence="2">Chromosome</location>
    </subcellularLocation>
    <subcellularLocation>
        <location evidence="1">Nucleus</location>
    </subcellularLocation>
</comment>
<dbReference type="EMBL" id="AP029265">
    <property type="protein sequence ID" value="BFF97085.1"/>
    <property type="molecule type" value="Genomic_DNA"/>
</dbReference>
<feature type="domain" description="Chromo" evidence="5">
    <location>
        <begin position="7"/>
        <end position="53"/>
    </location>
</feature>
<evidence type="ECO:0000313" key="7">
    <source>
        <dbReference type="Proteomes" id="UP001500889"/>
    </source>
</evidence>
<proteinExistence type="predicted"/>
<sequence length="83" mass="10307">MDSREEYIVERIIDRRTVNGKREYYLKWEGYDDEDNTWEPVENLQHCLEMLAECDASLERRMRAMNMHLKPKKEKHEKYRKNN</sequence>
<dbReference type="SUPFAM" id="SSF54160">
    <property type="entry name" value="Chromo domain-like"/>
    <property type="match status" value="1"/>
</dbReference>
<dbReference type="PROSITE" id="PS50013">
    <property type="entry name" value="CHROMO_2"/>
    <property type="match status" value="1"/>
</dbReference>
<dbReference type="CDD" id="cd00024">
    <property type="entry name" value="CD_CSD"/>
    <property type="match status" value="1"/>
</dbReference>
<dbReference type="InterPro" id="IPR051219">
    <property type="entry name" value="Heterochromatin_chromo-domain"/>
</dbReference>
<keyword evidence="7" id="KW-1185">Reference proteome</keyword>
<dbReference type="GO" id="GO:0005694">
    <property type="term" value="C:chromosome"/>
    <property type="evidence" value="ECO:0007669"/>
    <property type="project" value="UniProtKB-SubCell"/>
</dbReference>
<evidence type="ECO:0000256" key="2">
    <source>
        <dbReference type="ARBA" id="ARBA00004286"/>
    </source>
</evidence>
<dbReference type="InterPro" id="IPR023779">
    <property type="entry name" value="Chromodomain_CS"/>
</dbReference>
<dbReference type="InterPro" id="IPR023780">
    <property type="entry name" value="Chromo_domain"/>
</dbReference>
<reference evidence="6 7" key="1">
    <citation type="submission" date="2024-02" db="EMBL/GenBank/DDBJ databases">
        <title>A chromosome-level genome assembly of Drosophila madeirensis, a fruit fly species endemic to Madeira island.</title>
        <authorList>
            <person name="Tomihara K."/>
            <person name="Llopart A."/>
            <person name="Yamamoto D."/>
        </authorList>
    </citation>
    <scope>NUCLEOTIDE SEQUENCE [LARGE SCALE GENOMIC DNA]</scope>
    <source>
        <strain evidence="6 7">RF1</strain>
    </source>
</reference>
<dbReference type="PROSITE" id="PS00598">
    <property type="entry name" value="CHROMO_1"/>
    <property type="match status" value="1"/>
</dbReference>
<dbReference type="PANTHER" id="PTHR22812">
    <property type="entry name" value="CHROMOBOX PROTEIN"/>
    <property type="match status" value="1"/>
</dbReference>
<evidence type="ECO:0000256" key="1">
    <source>
        <dbReference type="ARBA" id="ARBA00004123"/>
    </source>
</evidence>
<evidence type="ECO:0000256" key="3">
    <source>
        <dbReference type="ARBA" id="ARBA00022454"/>
    </source>
</evidence>
<name>A0AAU9FNZ1_DROMD</name>
<accession>A0AAU9FNZ1</accession>
<gene>
    <name evidence="6" type="ORF">DMAD_05574</name>
</gene>
<organism evidence="6 7">
    <name type="scientific">Drosophila madeirensis</name>
    <name type="common">Fruit fly</name>
    <dbReference type="NCBI Taxonomy" id="30013"/>
    <lineage>
        <taxon>Eukaryota</taxon>
        <taxon>Metazoa</taxon>
        <taxon>Ecdysozoa</taxon>
        <taxon>Arthropoda</taxon>
        <taxon>Hexapoda</taxon>
        <taxon>Insecta</taxon>
        <taxon>Pterygota</taxon>
        <taxon>Neoptera</taxon>
        <taxon>Endopterygota</taxon>
        <taxon>Diptera</taxon>
        <taxon>Brachycera</taxon>
        <taxon>Muscomorpha</taxon>
        <taxon>Ephydroidea</taxon>
        <taxon>Drosophilidae</taxon>
        <taxon>Drosophila</taxon>
        <taxon>Sophophora</taxon>
    </lineage>
</organism>
<dbReference type="AlphaFoldDB" id="A0AAU9FNZ1"/>
<keyword evidence="4" id="KW-0539">Nucleus</keyword>
<keyword evidence="3" id="KW-0158">Chromosome</keyword>
<dbReference type="Gene3D" id="2.40.50.40">
    <property type="match status" value="1"/>
</dbReference>
<evidence type="ECO:0000256" key="4">
    <source>
        <dbReference type="ARBA" id="ARBA00023242"/>
    </source>
</evidence>
<protein>
    <submittedName>
        <fullName evidence="6">Chromobox protein homolog 1-like</fullName>
    </submittedName>
</protein>
<dbReference type="GO" id="GO:0005634">
    <property type="term" value="C:nucleus"/>
    <property type="evidence" value="ECO:0007669"/>
    <property type="project" value="UniProtKB-SubCell"/>
</dbReference>
<dbReference type="PRINTS" id="PR00504">
    <property type="entry name" value="CHROMODOMAIN"/>
</dbReference>
<dbReference type="Pfam" id="PF00385">
    <property type="entry name" value="Chromo"/>
    <property type="match status" value="1"/>
</dbReference>
<dbReference type="SMART" id="SM00298">
    <property type="entry name" value="CHROMO"/>
    <property type="match status" value="1"/>
</dbReference>